<protein>
    <submittedName>
        <fullName evidence="4">Mediator of RNA polymerase II transcription subunit 13</fullName>
    </submittedName>
</protein>
<proteinExistence type="predicted"/>
<gene>
    <name evidence="2" type="ORF">SCUD_LOCUS21304</name>
</gene>
<accession>A0A183L1V5</accession>
<evidence type="ECO:0000313" key="4">
    <source>
        <dbReference type="WBParaSite" id="SCUD_0002130901-mRNA-1"/>
    </source>
</evidence>
<evidence type="ECO:0000256" key="1">
    <source>
        <dbReference type="SAM" id="MobiDB-lite"/>
    </source>
</evidence>
<reference evidence="4" key="1">
    <citation type="submission" date="2016-06" db="UniProtKB">
        <authorList>
            <consortium name="WormBaseParasite"/>
        </authorList>
    </citation>
    <scope>IDENTIFICATION</scope>
</reference>
<name>A0A183L1V5_9TREM</name>
<sequence>MDGMRGYLESVSDQLLSPINYTHQLSTSLNLLVSIPSGSTSQQVTTVGSISSNHQVGGSISTNSVIASLSTPTTTGPSLTSYSSEFYLLGEIRLHFCIFIKELIRRLPRSEGPVLTESYSFDSNENMVGQSSSLNGIVGFSPSNEMPHGIVPIHHQLSSDNFLQPLNSLGVNSAPSSGSIECNGNMSVSSTQTTQSPTIQQKTCESEQIDMSEYVEYCLWIDLIWLSNQAMAALVCCGPIFDRSALLPQDSGKLNQIILGVGSDASSVSGPERLNSGSGSNVRTPSSGYVLRRGLLHSTLTPGGASLCGNSHTRSRMIAAGGGRRLDSVCCIL</sequence>
<dbReference type="AlphaFoldDB" id="A0A183L1V5"/>
<keyword evidence="3" id="KW-1185">Reference proteome</keyword>
<organism evidence="4">
    <name type="scientific">Schistosoma curassoni</name>
    <dbReference type="NCBI Taxonomy" id="6186"/>
    <lineage>
        <taxon>Eukaryota</taxon>
        <taxon>Metazoa</taxon>
        <taxon>Spiralia</taxon>
        <taxon>Lophotrochozoa</taxon>
        <taxon>Platyhelminthes</taxon>
        <taxon>Trematoda</taxon>
        <taxon>Digenea</taxon>
        <taxon>Strigeidida</taxon>
        <taxon>Schistosomatoidea</taxon>
        <taxon>Schistosomatidae</taxon>
        <taxon>Schistosoma</taxon>
    </lineage>
</organism>
<dbReference type="Proteomes" id="UP000279833">
    <property type="component" value="Unassembled WGS sequence"/>
</dbReference>
<dbReference type="EMBL" id="UZAK01046245">
    <property type="protein sequence ID" value="VDP75016.1"/>
    <property type="molecule type" value="Genomic_DNA"/>
</dbReference>
<reference evidence="2 3" key="2">
    <citation type="submission" date="2018-11" db="EMBL/GenBank/DDBJ databases">
        <authorList>
            <consortium name="Pathogen Informatics"/>
        </authorList>
    </citation>
    <scope>NUCLEOTIDE SEQUENCE [LARGE SCALE GENOMIC DNA]</scope>
    <source>
        <strain evidence="2">Dakar</strain>
        <strain evidence="3">Dakar, Senegal</strain>
    </source>
</reference>
<dbReference type="STRING" id="6186.A0A183L1V5"/>
<dbReference type="WBParaSite" id="SCUD_0002130901-mRNA-1">
    <property type="protein sequence ID" value="SCUD_0002130901-mRNA-1"/>
    <property type="gene ID" value="SCUD_0002130901"/>
</dbReference>
<evidence type="ECO:0000313" key="3">
    <source>
        <dbReference type="Proteomes" id="UP000279833"/>
    </source>
</evidence>
<feature type="region of interest" description="Disordered" evidence="1">
    <location>
        <begin position="266"/>
        <end position="286"/>
    </location>
</feature>
<evidence type="ECO:0000313" key="2">
    <source>
        <dbReference type="EMBL" id="VDP75016.1"/>
    </source>
</evidence>